<reference evidence="4" key="1">
    <citation type="submission" date="2021-07" db="EMBL/GenBank/DDBJ databases">
        <authorList>
            <person name="Branca A.L. A."/>
        </authorList>
    </citation>
    <scope>NUCLEOTIDE SEQUENCE</scope>
</reference>
<evidence type="ECO:0000256" key="2">
    <source>
        <dbReference type="ARBA" id="ARBA00023043"/>
    </source>
</evidence>
<dbReference type="InterPro" id="IPR036770">
    <property type="entry name" value="Ankyrin_rpt-contain_sf"/>
</dbReference>
<evidence type="ECO:0008006" key="6">
    <source>
        <dbReference type="Google" id="ProtNLM"/>
    </source>
</evidence>
<feature type="repeat" description="ANK" evidence="3">
    <location>
        <begin position="283"/>
        <end position="315"/>
    </location>
</feature>
<dbReference type="Gene3D" id="1.25.40.20">
    <property type="entry name" value="Ankyrin repeat-containing domain"/>
    <property type="match status" value="2"/>
</dbReference>
<dbReference type="Pfam" id="PF13857">
    <property type="entry name" value="Ank_5"/>
    <property type="match status" value="1"/>
</dbReference>
<dbReference type="PANTHER" id="PTHR24198">
    <property type="entry name" value="ANKYRIN REPEAT AND PROTEIN KINASE DOMAIN-CONTAINING PROTEIN"/>
    <property type="match status" value="1"/>
</dbReference>
<dbReference type="PANTHER" id="PTHR24198:SF165">
    <property type="entry name" value="ANKYRIN REPEAT-CONTAINING PROTEIN-RELATED"/>
    <property type="match status" value="1"/>
</dbReference>
<keyword evidence="2 3" id="KW-0040">ANK repeat</keyword>
<dbReference type="InterPro" id="IPR002110">
    <property type="entry name" value="Ankyrin_rpt"/>
</dbReference>
<evidence type="ECO:0000313" key="5">
    <source>
        <dbReference type="Proteomes" id="UP001154252"/>
    </source>
</evidence>
<comment type="caution">
    <text evidence="4">The sequence shown here is derived from an EMBL/GenBank/DDBJ whole genome shotgun (WGS) entry which is preliminary data.</text>
</comment>
<evidence type="ECO:0000313" key="4">
    <source>
        <dbReference type="EMBL" id="CAG8903711.1"/>
    </source>
</evidence>
<evidence type="ECO:0000256" key="1">
    <source>
        <dbReference type="ARBA" id="ARBA00022737"/>
    </source>
</evidence>
<feature type="repeat" description="ANK" evidence="3">
    <location>
        <begin position="463"/>
        <end position="495"/>
    </location>
</feature>
<dbReference type="OrthoDB" id="20872at2759"/>
<dbReference type="EMBL" id="CAJVRC010000882">
    <property type="protein sequence ID" value="CAG8903711.1"/>
    <property type="molecule type" value="Genomic_DNA"/>
</dbReference>
<name>A0A9W4KFZ4_9EURO</name>
<dbReference type="PROSITE" id="PS50297">
    <property type="entry name" value="ANK_REP_REGION"/>
    <property type="match status" value="2"/>
</dbReference>
<dbReference type="AlphaFoldDB" id="A0A9W4KFZ4"/>
<evidence type="ECO:0000256" key="3">
    <source>
        <dbReference type="PROSITE-ProRule" id="PRU00023"/>
    </source>
</evidence>
<sequence>MTKSDIPTLPKLPAEAIRLAHLLEAFFQAERSWTGSLHQDQRVLIAFIAQNYDTGSTFAKLATQSNNKLGCYPRIWTHKDYRVKKAIQKTVDLASPLLERYCRSQLGGKSILDLPAELILLIELELSDKELYNSCRANRELCHLLSGPLCRREMQDLRAFERSLRRNKRTSFIKAIDVLSDVPETAPWNIIQLYAMVGNKNVKSIQLLVSKDGLLGCALRKLIQQTLSHLRDHVWRRTYGSSLMGEAIKASWGSDARQEMAYRRVKLLLAHGADPNTVGSLSEMHSTLHLACLHHQPKIMQALLEAGADPNAKDALGHTPLRMLFEEKLFESFDRGILLDILLADPRVKIDERDNDGCTPLLAAAGRCQDMRTALKFAKHVVRMPGEVDINSQDNKGRTALWLCIYFNLYPITRLLLAQARLDPNLGPTDDFPLLLAIRLCDPLTVKRLLGLKRLDVNKKTKTGKTALLEAIDVGNMAVIRMLAEAGANSEIGMSEGKTARQQILAADIDIKWETCPV</sequence>
<accession>A0A9W4KFZ4</accession>
<dbReference type="SMART" id="SM00248">
    <property type="entry name" value="ANK"/>
    <property type="match status" value="5"/>
</dbReference>
<dbReference type="PROSITE" id="PS50088">
    <property type="entry name" value="ANK_REPEAT"/>
    <property type="match status" value="2"/>
</dbReference>
<keyword evidence="1" id="KW-0677">Repeat</keyword>
<organism evidence="4 5">
    <name type="scientific">Penicillium egyptiacum</name>
    <dbReference type="NCBI Taxonomy" id="1303716"/>
    <lineage>
        <taxon>Eukaryota</taxon>
        <taxon>Fungi</taxon>
        <taxon>Dikarya</taxon>
        <taxon>Ascomycota</taxon>
        <taxon>Pezizomycotina</taxon>
        <taxon>Eurotiomycetes</taxon>
        <taxon>Eurotiomycetidae</taxon>
        <taxon>Eurotiales</taxon>
        <taxon>Aspergillaceae</taxon>
        <taxon>Penicillium</taxon>
    </lineage>
</organism>
<gene>
    <name evidence="4" type="ORF">PEGY_LOCUS7480</name>
</gene>
<proteinExistence type="predicted"/>
<dbReference type="Proteomes" id="UP001154252">
    <property type="component" value="Unassembled WGS sequence"/>
</dbReference>
<keyword evidence="5" id="KW-1185">Reference proteome</keyword>
<protein>
    <recommendedName>
        <fullName evidence="6">F-box domain-containing protein</fullName>
    </recommendedName>
</protein>
<dbReference type="SUPFAM" id="SSF48403">
    <property type="entry name" value="Ankyrin repeat"/>
    <property type="match status" value="1"/>
</dbReference>